<keyword evidence="6 8" id="KW-0472">Membrane</keyword>
<reference evidence="10" key="1">
    <citation type="submission" date="2022-07" db="EMBL/GenBank/DDBJ databases">
        <title>Phylogenomic reconstructions and comparative analyses of Kickxellomycotina fungi.</title>
        <authorList>
            <person name="Reynolds N.K."/>
            <person name="Stajich J.E."/>
            <person name="Barry K."/>
            <person name="Grigoriev I.V."/>
            <person name="Crous P."/>
            <person name="Smith M.E."/>
        </authorList>
    </citation>
    <scope>NUCLEOTIDE SEQUENCE</scope>
    <source>
        <strain evidence="10">RSA 567</strain>
    </source>
</reference>
<feature type="transmembrane region" description="Helical" evidence="8">
    <location>
        <begin position="155"/>
        <end position="174"/>
    </location>
</feature>
<feature type="transmembrane region" description="Helical" evidence="8">
    <location>
        <begin position="850"/>
        <end position="877"/>
    </location>
</feature>
<evidence type="ECO:0000256" key="7">
    <source>
        <dbReference type="SAM" id="MobiDB-lite"/>
    </source>
</evidence>
<keyword evidence="3" id="KW-0813">Transport</keyword>
<feature type="compositionally biased region" description="Polar residues" evidence="7">
    <location>
        <begin position="532"/>
        <end position="544"/>
    </location>
</feature>
<feature type="compositionally biased region" description="Low complexity" evidence="7">
    <location>
        <begin position="439"/>
        <end position="449"/>
    </location>
</feature>
<dbReference type="PANTHER" id="PTHR12266">
    <property type="entry name" value="NA+/CA2+ K+ INDEPENDENT EXCHANGER"/>
    <property type="match status" value="1"/>
</dbReference>
<evidence type="ECO:0000256" key="8">
    <source>
        <dbReference type="SAM" id="Phobius"/>
    </source>
</evidence>
<evidence type="ECO:0000256" key="1">
    <source>
        <dbReference type="ARBA" id="ARBA00004141"/>
    </source>
</evidence>
<feature type="region of interest" description="Disordered" evidence="7">
    <location>
        <begin position="602"/>
        <end position="656"/>
    </location>
</feature>
<comment type="similarity">
    <text evidence="2">Belongs to the Ca(2+):cation antiporter (CaCA) (TC 2.A.19) family.</text>
</comment>
<feature type="transmembrane region" description="Helical" evidence="8">
    <location>
        <begin position="967"/>
        <end position="989"/>
    </location>
</feature>
<feature type="compositionally biased region" description="Low complexity" evidence="7">
    <location>
        <begin position="545"/>
        <end position="572"/>
    </location>
</feature>
<keyword evidence="4 8" id="KW-0812">Transmembrane</keyword>
<comment type="subcellular location">
    <subcellularLocation>
        <location evidence="1">Membrane</location>
        <topology evidence="1">Multi-pass membrane protein</topology>
    </subcellularLocation>
</comment>
<dbReference type="OrthoDB" id="407410at2759"/>
<evidence type="ECO:0000256" key="6">
    <source>
        <dbReference type="ARBA" id="ARBA00023136"/>
    </source>
</evidence>
<feature type="region of interest" description="Disordered" evidence="7">
    <location>
        <begin position="430"/>
        <end position="450"/>
    </location>
</feature>
<keyword evidence="5 8" id="KW-1133">Transmembrane helix</keyword>
<dbReference type="AlphaFoldDB" id="A0A9W8EB54"/>
<feature type="compositionally biased region" description="Low complexity" evidence="7">
    <location>
        <begin position="639"/>
        <end position="656"/>
    </location>
</feature>
<evidence type="ECO:0000259" key="9">
    <source>
        <dbReference type="Pfam" id="PF01699"/>
    </source>
</evidence>
<feature type="non-terminal residue" evidence="10">
    <location>
        <position position="1059"/>
    </location>
</feature>
<feature type="transmembrane region" description="Helical" evidence="8">
    <location>
        <begin position="52"/>
        <end position="70"/>
    </location>
</feature>
<organism evidence="10 11">
    <name type="scientific">Dimargaris verticillata</name>
    <dbReference type="NCBI Taxonomy" id="2761393"/>
    <lineage>
        <taxon>Eukaryota</taxon>
        <taxon>Fungi</taxon>
        <taxon>Fungi incertae sedis</taxon>
        <taxon>Zoopagomycota</taxon>
        <taxon>Kickxellomycotina</taxon>
        <taxon>Dimargaritomycetes</taxon>
        <taxon>Dimargaritales</taxon>
        <taxon>Dimargaritaceae</taxon>
        <taxon>Dimargaris</taxon>
    </lineage>
</organism>
<dbReference type="InterPro" id="IPR051359">
    <property type="entry name" value="CaCA_antiporter"/>
</dbReference>
<feature type="transmembrane region" description="Helical" evidence="8">
    <location>
        <begin position="823"/>
        <end position="844"/>
    </location>
</feature>
<evidence type="ECO:0000256" key="4">
    <source>
        <dbReference type="ARBA" id="ARBA00022692"/>
    </source>
</evidence>
<dbReference type="Proteomes" id="UP001151582">
    <property type="component" value="Unassembled WGS sequence"/>
</dbReference>
<dbReference type="Pfam" id="PF01699">
    <property type="entry name" value="Na_Ca_ex"/>
    <property type="match status" value="2"/>
</dbReference>
<feature type="domain" description="Sodium/calcium exchanger membrane region" evidence="9">
    <location>
        <begin position="948"/>
        <end position="1055"/>
    </location>
</feature>
<evidence type="ECO:0000313" key="11">
    <source>
        <dbReference type="Proteomes" id="UP001151582"/>
    </source>
</evidence>
<feature type="region of interest" description="Disordered" evidence="7">
    <location>
        <begin position="230"/>
        <end position="323"/>
    </location>
</feature>
<dbReference type="GO" id="GO:0006874">
    <property type="term" value="P:intracellular calcium ion homeostasis"/>
    <property type="evidence" value="ECO:0007669"/>
    <property type="project" value="TreeGrafter"/>
</dbReference>
<dbReference type="PANTHER" id="PTHR12266:SF0">
    <property type="entry name" value="MITOCHONDRIAL SODIUM_CALCIUM EXCHANGER PROTEIN"/>
    <property type="match status" value="1"/>
</dbReference>
<protein>
    <recommendedName>
        <fullName evidence="9">Sodium/calcium exchanger membrane region domain-containing protein</fullName>
    </recommendedName>
</protein>
<dbReference type="GO" id="GO:0016020">
    <property type="term" value="C:membrane"/>
    <property type="evidence" value="ECO:0007669"/>
    <property type="project" value="UniProtKB-SubCell"/>
</dbReference>
<feature type="region of interest" description="Disordered" evidence="7">
    <location>
        <begin position="371"/>
        <end position="400"/>
    </location>
</feature>
<evidence type="ECO:0000256" key="2">
    <source>
        <dbReference type="ARBA" id="ARBA00008170"/>
    </source>
</evidence>
<dbReference type="InterPro" id="IPR044880">
    <property type="entry name" value="NCX_ion-bd_dom_sf"/>
</dbReference>
<comment type="caution">
    <text evidence="10">The sequence shown here is derived from an EMBL/GenBank/DDBJ whole genome shotgun (WGS) entry which is preliminary data.</text>
</comment>
<feature type="transmembrane region" description="Helical" evidence="8">
    <location>
        <begin position="942"/>
        <end position="961"/>
    </location>
</feature>
<feature type="region of interest" description="Disordered" evidence="7">
    <location>
        <begin position="532"/>
        <end position="572"/>
    </location>
</feature>
<feature type="transmembrane region" description="Helical" evidence="8">
    <location>
        <begin position="180"/>
        <end position="203"/>
    </location>
</feature>
<dbReference type="EMBL" id="JANBQB010000787">
    <property type="protein sequence ID" value="KAJ1973629.1"/>
    <property type="molecule type" value="Genomic_DNA"/>
</dbReference>
<keyword evidence="11" id="KW-1185">Reference proteome</keyword>
<dbReference type="GO" id="GO:0008324">
    <property type="term" value="F:monoatomic cation transmembrane transporter activity"/>
    <property type="evidence" value="ECO:0007669"/>
    <property type="project" value="TreeGrafter"/>
</dbReference>
<feature type="domain" description="Sodium/calcium exchanger membrane region" evidence="9">
    <location>
        <begin position="58"/>
        <end position="198"/>
    </location>
</feature>
<accession>A0A9W8EB54</accession>
<evidence type="ECO:0000313" key="10">
    <source>
        <dbReference type="EMBL" id="KAJ1973629.1"/>
    </source>
</evidence>
<gene>
    <name evidence="10" type="ORF">H4R34_005010</name>
</gene>
<feature type="transmembrane region" description="Helical" evidence="8">
    <location>
        <begin position="731"/>
        <end position="754"/>
    </location>
</feature>
<feature type="compositionally biased region" description="Polar residues" evidence="7">
    <location>
        <begin position="371"/>
        <end position="389"/>
    </location>
</feature>
<proteinExistence type="inferred from homology"/>
<evidence type="ECO:0000256" key="5">
    <source>
        <dbReference type="ARBA" id="ARBA00022989"/>
    </source>
</evidence>
<feature type="compositionally biased region" description="Low complexity" evidence="7">
    <location>
        <begin position="294"/>
        <end position="304"/>
    </location>
</feature>
<dbReference type="Gene3D" id="1.20.1420.30">
    <property type="entry name" value="NCX, central ion-binding region"/>
    <property type="match status" value="2"/>
</dbReference>
<evidence type="ECO:0000256" key="3">
    <source>
        <dbReference type="ARBA" id="ARBA00022448"/>
    </source>
</evidence>
<feature type="transmembrane region" description="Helical" evidence="8">
    <location>
        <begin position="707"/>
        <end position="725"/>
    </location>
</feature>
<name>A0A9W8EB54_9FUNG</name>
<dbReference type="InterPro" id="IPR004837">
    <property type="entry name" value="NaCa_Exmemb"/>
</dbReference>
<sequence>MANIALVAEVTCRHVHEAADPCAFIQAHCSDIEGIVNYLELYYCHVPQLRSLCLLAIAYWLVFLFTWAGISASDYFSPNLATLSKYFRIPDSLAGVTLLAVGNGAPDLFSTFSAIRSGSGALALGQLVGAAAFITSIVAGSMLTLYPFRVAIIPFIREVSFFAITMLTVTWIAWDRRVTLWEGAVLISFYALYVVVVFGSTLWERRQLAREKLETAARAEYTEWVQSVTEEEPFQHRQPSTHLAPESEQRASLLSPPMDHHHQRRRFQSDQGPPLIRISQESAGSTGGRSDMTSRLSSDYSASSRTRRLMHGTEASPPEDFIQPNAWTHRKSLLTAIEFRDFLQTMPQAFHPESTQPRHQSTTLIPGHLSTRTDLSQGPTSPDSVTTAHPTAYRKPRSSTYNTFSGYSRHLWEHLAGHSSVSRSLEDESHGLDVRSHTDASSAIDSSRASIDDELHPNVITGATLASETDHQATIDSKYFSSSQPFTSQMDQSFGASTRPDVPRVVVEASTPIDPTHSRSFARLNEYSTIADDSNQAPLTPSSGAQLAAPGLQSSAASSSPTSPSAQSSVPQGLTLAIPSRPSALSLQSIESSLFPALSPRSMDVSQDLDPTGEFLAPPQSRGTSRRTSGESYFHRRSTQASAVSSSSPSPANATASRALFGRSLREDPGAPFTLVESGMQQRTQGLESQPPPFPTRLQPMDKLRRTLYLVACHCVPTIRSWGVAHRSHRIFIVFTGPIIFLLNMTVPISHYAAHSDRESDYDIYSETELIHPRDGASSTSSEVDEGLGHSRAATVEYEVEEFYLRNYPEHQFTRLNERAKRLIIVARCFIIPVFIAAAFQQIFDLASQRLLYASIFVGALAAANVMCLFFPVHSWLQQWRQTMHHRFQGMGRAVDYQRLATHDPAASTGSLLLPDPDHHSLHTAIFKDALVWVYTSPALQALFPACVGFVSGISWVYLVADEIVAILQSLGVILNISDGILGLTVLALGNSLGDYMTNLTIAKMGLPAMALSACFGGPMLNILLGLGIAATTITSTRHSDYNLPVSNTLFVSCMGVIV</sequence>
<feature type="transmembrane region" description="Helical" evidence="8">
    <location>
        <begin position="127"/>
        <end position="148"/>
    </location>
</feature>
<feature type="transmembrane region" description="Helical" evidence="8">
    <location>
        <begin position="1010"/>
        <end position="1034"/>
    </location>
</feature>